<feature type="domain" description="ABC transporter" evidence="8">
    <location>
        <begin position="351"/>
        <end position="595"/>
    </location>
</feature>
<protein>
    <submittedName>
        <fullName evidence="9">Dipeptide ABC transporter ATP-binding protein</fullName>
    </submittedName>
</protein>
<dbReference type="PANTHER" id="PTHR43297:SF2">
    <property type="entry name" value="DIPEPTIDE TRANSPORT ATP-BINDING PROTEIN DPPD"/>
    <property type="match status" value="1"/>
</dbReference>
<dbReference type="GO" id="GO:0005524">
    <property type="term" value="F:ATP binding"/>
    <property type="evidence" value="ECO:0007669"/>
    <property type="project" value="UniProtKB-KW"/>
</dbReference>
<sequence length="698" mass="76613">MAELLEICDLVTEIRQRHTTVRAVDGVTMSLARGETLGVVGESGCGKTMTALSIVRLLPTGGVIARGSIRLDGEELVGASEARMRAIRGDKIGFVFQDPMTSLNPSKTIGWQIAESMRIHKAASKAVAHKRALEVLDLVQIPAASERLNDYPHQLSGGMRQRVMIAIALANSPELLIADEPTTALDVTIQAQILGLLDELKSTLNMGLILVTHDLGVVAGRADRVMVMYAGRVVESAKTGELFGAMRHPYTFSLFASIPRIGDDRDRVLPSIPGLPPDLANPPSGCRFAERCRFAQDRCHEQDPILAGEAHQFACWFPVDQQIRSVVVTSRERHADRRRGREPLLELKALVKEYDVYAGALRRRVGSVHAVSGIDLTLYQGETIGIVGESGCGKSTLGRMMVGLERPTSGQILYHGEDIANRSSREMRKLRRNFQLMFQDPYASLDPRMRIGAALLEPVKVQHVGSHEAQEARMYTLLDEVGLRHNAVERYPHEFSGGQRQRVGFARALMLEPGLVVADEPVSALDVSIRSQVLNVMRRLQDRYGLTYALISHDLSVVSYLADRIGVMYLGELVELGPADDIFARPAHPYTRGLLRSVPIPDPIIEREKATAGQIIGELPSPLSPPSGCRFHPRCPYASAECATDHPQLRVVSSGHSVSCHHAERVLEDTWELQGLANVASQPRRADASLVAEDSDAR</sequence>
<evidence type="ECO:0000256" key="2">
    <source>
        <dbReference type="ARBA" id="ARBA00005417"/>
    </source>
</evidence>
<proteinExistence type="inferred from homology"/>
<keyword evidence="5" id="KW-0547">Nucleotide-binding</keyword>
<organism evidence="9 10">
    <name type="scientific">Ferrimicrobium acidiphilum</name>
    <dbReference type="NCBI Taxonomy" id="121039"/>
    <lineage>
        <taxon>Bacteria</taxon>
        <taxon>Bacillati</taxon>
        <taxon>Actinomycetota</taxon>
        <taxon>Acidimicrobiia</taxon>
        <taxon>Acidimicrobiales</taxon>
        <taxon>Acidimicrobiaceae</taxon>
        <taxon>Ferrimicrobium</taxon>
    </lineage>
</organism>
<dbReference type="InterPro" id="IPR003439">
    <property type="entry name" value="ABC_transporter-like_ATP-bd"/>
</dbReference>
<evidence type="ECO:0000256" key="1">
    <source>
        <dbReference type="ARBA" id="ARBA00004202"/>
    </source>
</evidence>
<accession>A0ABV3Y0U9</accession>
<dbReference type="RefSeq" id="WP_298384865.1">
    <property type="nucleotide sequence ID" value="NZ_JBFSHR010000011.1"/>
</dbReference>
<evidence type="ECO:0000256" key="5">
    <source>
        <dbReference type="ARBA" id="ARBA00022741"/>
    </source>
</evidence>
<dbReference type="NCBIfam" id="NF008453">
    <property type="entry name" value="PRK11308.1"/>
    <property type="match status" value="2"/>
</dbReference>
<dbReference type="Gene3D" id="3.40.50.300">
    <property type="entry name" value="P-loop containing nucleotide triphosphate hydrolases"/>
    <property type="match status" value="2"/>
</dbReference>
<keyword evidence="3" id="KW-0813">Transport</keyword>
<dbReference type="PANTHER" id="PTHR43297">
    <property type="entry name" value="OLIGOPEPTIDE TRANSPORT ATP-BINDING PROTEIN APPD"/>
    <property type="match status" value="1"/>
</dbReference>
<comment type="similarity">
    <text evidence="2">Belongs to the ABC transporter superfamily.</text>
</comment>
<keyword evidence="10" id="KW-1185">Reference proteome</keyword>
<evidence type="ECO:0000256" key="4">
    <source>
        <dbReference type="ARBA" id="ARBA00022475"/>
    </source>
</evidence>
<dbReference type="NCBIfam" id="TIGR01727">
    <property type="entry name" value="oligo_HPY"/>
    <property type="match status" value="2"/>
</dbReference>
<dbReference type="InterPro" id="IPR050388">
    <property type="entry name" value="ABC_Ni/Peptide_Import"/>
</dbReference>
<evidence type="ECO:0000256" key="6">
    <source>
        <dbReference type="ARBA" id="ARBA00022840"/>
    </source>
</evidence>
<evidence type="ECO:0000256" key="7">
    <source>
        <dbReference type="ARBA" id="ARBA00023136"/>
    </source>
</evidence>
<comment type="caution">
    <text evidence="9">The sequence shown here is derived from an EMBL/GenBank/DDBJ whole genome shotgun (WGS) entry which is preliminary data.</text>
</comment>
<dbReference type="NCBIfam" id="NF007739">
    <property type="entry name" value="PRK10419.1"/>
    <property type="match status" value="2"/>
</dbReference>
<keyword evidence="7" id="KW-0472">Membrane</keyword>
<keyword evidence="6 9" id="KW-0067">ATP-binding</keyword>
<evidence type="ECO:0000313" key="9">
    <source>
        <dbReference type="EMBL" id="MEX6429181.1"/>
    </source>
</evidence>
<name>A0ABV3Y0U9_9ACTN</name>
<dbReference type="InterPro" id="IPR017871">
    <property type="entry name" value="ABC_transporter-like_CS"/>
</dbReference>
<keyword evidence="4" id="KW-1003">Cell membrane</keyword>
<dbReference type="InterPro" id="IPR027417">
    <property type="entry name" value="P-loop_NTPase"/>
</dbReference>
<gene>
    <name evidence="9" type="ORF">AB6A68_04930</name>
</gene>
<dbReference type="Pfam" id="PF08352">
    <property type="entry name" value="oligo_HPY"/>
    <property type="match status" value="2"/>
</dbReference>
<comment type="subcellular location">
    <subcellularLocation>
        <location evidence="1">Cell membrane</location>
        <topology evidence="1">Peripheral membrane protein</topology>
    </subcellularLocation>
</comment>
<feature type="domain" description="ABC transporter" evidence="8">
    <location>
        <begin position="5"/>
        <end position="255"/>
    </location>
</feature>
<dbReference type="CDD" id="cd03257">
    <property type="entry name" value="ABC_NikE_OppD_transporters"/>
    <property type="match status" value="2"/>
</dbReference>
<dbReference type="InterPro" id="IPR003593">
    <property type="entry name" value="AAA+_ATPase"/>
</dbReference>
<dbReference type="InterPro" id="IPR013563">
    <property type="entry name" value="Oligopep_ABC_C"/>
</dbReference>
<dbReference type="Pfam" id="PF00005">
    <property type="entry name" value="ABC_tran"/>
    <property type="match status" value="2"/>
</dbReference>
<dbReference type="SUPFAM" id="SSF52540">
    <property type="entry name" value="P-loop containing nucleoside triphosphate hydrolases"/>
    <property type="match status" value="2"/>
</dbReference>
<reference evidence="9 10" key="1">
    <citation type="submission" date="2024-07" db="EMBL/GenBank/DDBJ databases">
        <title>Draft Genome Sequence of Ferrimicrobium acidiphilum Strain YE2023, Isolated from a Pulp of Bioleach Reactor.</title>
        <authorList>
            <person name="Elkina Y.A."/>
            <person name="Bulaeva A.G."/>
            <person name="Beletsky A.V."/>
            <person name="Mardanov A.V."/>
        </authorList>
    </citation>
    <scope>NUCLEOTIDE SEQUENCE [LARGE SCALE GENOMIC DNA]</scope>
    <source>
        <strain evidence="9 10">YE2023</strain>
    </source>
</reference>
<dbReference type="EMBL" id="JBFSHR010000011">
    <property type="protein sequence ID" value="MEX6429181.1"/>
    <property type="molecule type" value="Genomic_DNA"/>
</dbReference>
<evidence type="ECO:0000256" key="3">
    <source>
        <dbReference type="ARBA" id="ARBA00022448"/>
    </source>
</evidence>
<evidence type="ECO:0000259" key="8">
    <source>
        <dbReference type="PROSITE" id="PS50893"/>
    </source>
</evidence>
<dbReference type="PROSITE" id="PS00211">
    <property type="entry name" value="ABC_TRANSPORTER_1"/>
    <property type="match status" value="2"/>
</dbReference>
<dbReference type="Proteomes" id="UP001560267">
    <property type="component" value="Unassembled WGS sequence"/>
</dbReference>
<evidence type="ECO:0000313" key="10">
    <source>
        <dbReference type="Proteomes" id="UP001560267"/>
    </source>
</evidence>
<dbReference type="PROSITE" id="PS50893">
    <property type="entry name" value="ABC_TRANSPORTER_2"/>
    <property type="match status" value="2"/>
</dbReference>
<dbReference type="SMART" id="SM00382">
    <property type="entry name" value="AAA"/>
    <property type="match status" value="2"/>
</dbReference>